<keyword evidence="1" id="KW-1133">Transmembrane helix</keyword>
<proteinExistence type="predicted"/>
<dbReference type="RefSeq" id="WP_197135848.1">
    <property type="nucleotide sequence ID" value="NZ_SJPZ01000001.1"/>
</dbReference>
<keyword evidence="1" id="KW-0812">Transmembrane</keyword>
<keyword evidence="1" id="KW-0472">Membrane</keyword>
<comment type="caution">
    <text evidence="2">The sequence shown here is derived from an EMBL/GenBank/DDBJ whole genome shotgun (WGS) entry which is preliminary data.</text>
</comment>
<evidence type="ECO:0000256" key="1">
    <source>
        <dbReference type="SAM" id="Phobius"/>
    </source>
</evidence>
<protein>
    <recommendedName>
        <fullName evidence="4">Glycine zipper domain-containing protein</fullName>
    </recommendedName>
</protein>
<organism evidence="2 3">
    <name type="scientific">Crateriforma conspicua</name>
    <dbReference type="NCBI Taxonomy" id="2527996"/>
    <lineage>
        <taxon>Bacteria</taxon>
        <taxon>Pseudomonadati</taxon>
        <taxon>Planctomycetota</taxon>
        <taxon>Planctomycetia</taxon>
        <taxon>Planctomycetales</taxon>
        <taxon>Planctomycetaceae</taxon>
        <taxon>Crateriforma</taxon>
    </lineage>
</organism>
<name>A0A5C6FTX0_9PLAN</name>
<feature type="transmembrane region" description="Helical" evidence="1">
    <location>
        <begin position="31"/>
        <end position="52"/>
    </location>
</feature>
<gene>
    <name evidence="2" type="ORF">V7x_04720</name>
</gene>
<sequence length="57" mass="5803">MSRDNYRTVGALLGLALGIGLMFLLGQGGLVAGAIFGAGGCVLGGITGEIFFDRRKT</sequence>
<dbReference type="Proteomes" id="UP000316476">
    <property type="component" value="Unassembled WGS sequence"/>
</dbReference>
<dbReference type="AlphaFoldDB" id="A0A5C6FTX0"/>
<feature type="transmembrane region" description="Helical" evidence="1">
    <location>
        <begin position="7"/>
        <end position="25"/>
    </location>
</feature>
<reference evidence="2 3" key="1">
    <citation type="submission" date="2019-02" db="EMBL/GenBank/DDBJ databases">
        <title>Deep-cultivation of Planctomycetes and their phenomic and genomic characterization uncovers novel biology.</title>
        <authorList>
            <person name="Wiegand S."/>
            <person name="Jogler M."/>
            <person name="Boedeker C."/>
            <person name="Pinto D."/>
            <person name="Vollmers J."/>
            <person name="Rivas-Marin E."/>
            <person name="Kohn T."/>
            <person name="Peeters S.H."/>
            <person name="Heuer A."/>
            <person name="Rast P."/>
            <person name="Oberbeckmann S."/>
            <person name="Bunk B."/>
            <person name="Jeske O."/>
            <person name="Meyerdierks A."/>
            <person name="Storesund J.E."/>
            <person name="Kallscheuer N."/>
            <person name="Luecker S."/>
            <person name="Lage O.M."/>
            <person name="Pohl T."/>
            <person name="Merkel B.J."/>
            <person name="Hornburger P."/>
            <person name="Mueller R.-W."/>
            <person name="Bruemmer F."/>
            <person name="Labrenz M."/>
            <person name="Spormann A.M."/>
            <person name="Op Den Camp H."/>
            <person name="Overmann J."/>
            <person name="Amann R."/>
            <person name="Jetten M.S.M."/>
            <person name="Mascher T."/>
            <person name="Medema M.H."/>
            <person name="Devos D.P."/>
            <person name="Kaster A.-K."/>
            <person name="Ovreas L."/>
            <person name="Rohde M."/>
            <person name="Galperin M.Y."/>
            <person name="Jogler C."/>
        </authorList>
    </citation>
    <scope>NUCLEOTIDE SEQUENCE [LARGE SCALE GENOMIC DNA]</scope>
    <source>
        <strain evidence="2 3">V7</strain>
    </source>
</reference>
<evidence type="ECO:0008006" key="4">
    <source>
        <dbReference type="Google" id="ProtNLM"/>
    </source>
</evidence>
<evidence type="ECO:0000313" key="3">
    <source>
        <dbReference type="Proteomes" id="UP000316476"/>
    </source>
</evidence>
<evidence type="ECO:0000313" key="2">
    <source>
        <dbReference type="EMBL" id="TWU64928.1"/>
    </source>
</evidence>
<dbReference type="EMBL" id="SJPZ01000001">
    <property type="protein sequence ID" value="TWU64928.1"/>
    <property type="molecule type" value="Genomic_DNA"/>
</dbReference>
<accession>A0A5C6FTX0</accession>